<keyword evidence="1" id="KW-0812">Transmembrane</keyword>
<name>X6PBG5_RETFI</name>
<dbReference type="EMBL" id="ASPP01002038">
    <property type="protein sequence ID" value="ETO35012.1"/>
    <property type="molecule type" value="Genomic_DNA"/>
</dbReference>
<gene>
    <name evidence="2" type="ORF">RFI_02062</name>
</gene>
<protein>
    <submittedName>
        <fullName evidence="2">Uncharacterized protein</fullName>
    </submittedName>
</protein>
<feature type="transmembrane region" description="Helical" evidence="1">
    <location>
        <begin position="191"/>
        <end position="215"/>
    </location>
</feature>
<feature type="transmembrane region" description="Helical" evidence="1">
    <location>
        <begin position="81"/>
        <end position="104"/>
    </location>
</feature>
<reference evidence="2 3" key="1">
    <citation type="journal article" date="2013" name="Curr. Biol.">
        <title>The Genome of the Foraminiferan Reticulomyxa filosa.</title>
        <authorList>
            <person name="Glockner G."/>
            <person name="Hulsmann N."/>
            <person name="Schleicher M."/>
            <person name="Noegel A.A."/>
            <person name="Eichinger L."/>
            <person name="Gallinger C."/>
            <person name="Pawlowski J."/>
            <person name="Sierra R."/>
            <person name="Euteneuer U."/>
            <person name="Pillet L."/>
            <person name="Moustafa A."/>
            <person name="Platzer M."/>
            <person name="Groth M."/>
            <person name="Szafranski K."/>
            <person name="Schliwa M."/>
        </authorList>
    </citation>
    <scope>NUCLEOTIDE SEQUENCE [LARGE SCALE GENOMIC DNA]</scope>
</reference>
<keyword evidence="3" id="KW-1185">Reference proteome</keyword>
<comment type="caution">
    <text evidence="2">The sequence shown here is derived from an EMBL/GenBank/DDBJ whole genome shotgun (WGS) entry which is preliminary data.</text>
</comment>
<sequence length="359" mass="41120">MGARTDSCDKLCLQFDCAWLLHLTRGYLWKRPTAKRELATITSRMELQSISQIETRGGSRSVIIIPEENKKTSDIHSKIRWVVLLYIVSSIFVCMGSICERLAFGFSHVPGKACTLVLYVSCLRVVTDGCFFSFYLVRITVTLRGSVFAMSNYLQYFLWAAPIITYGTLVIVIVINAHINHCDQSDARSITLALTAVVCSIFWDVSLFLIFIYYLRKVEFFIRRYRPLYVLLTSAIGVQHKKFYSFFNYFCIRKNVTALSFLILINNNNNKKQVLNMNEIENQSYCNALKECLKKFFRLFIVSTLSTLTASVTIVRVSLNDLAWSALAIDLCVKCTLMLLSFAFANSVFNFLCLCKRNI</sequence>
<evidence type="ECO:0000256" key="1">
    <source>
        <dbReference type="SAM" id="Phobius"/>
    </source>
</evidence>
<evidence type="ECO:0000313" key="3">
    <source>
        <dbReference type="Proteomes" id="UP000023152"/>
    </source>
</evidence>
<evidence type="ECO:0000313" key="2">
    <source>
        <dbReference type="EMBL" id="ETO35012.1"/>
    </source>
</evidence>
<accession>X6PBG5</accession>
<feature type="transmembrane region" description="Helical" evidence="1">
    <location>
        <begin position="296"/>
        <end position="317"/>
    </location>
</feature>
<keyword evidence="1" id="KW-0472">Membrane</keyword>
<dbReference type="Proteomes" id="UP000023152">
    <property type="component" value="Unassembled WGS sequence"/>
</dbReference>
<dbReference type="AlphaFoldDB" id="X6PBG5"/>
<feature type="transmembrane region" description="Helical" evidence="1">
    <location>
        <begin position="337"/>
        <end position="355"/>
    </location>
</feature>
<feature type="transmembrane region" description="Helical" evidence="1">
    <location>
        <begin position="157"/>
        <end position="179"/>
    </location>
</feature>
<organism evidence="2 3">
    <name type="scientific">Reticulomyxa filosa</name>
    <dbReference type="NCBI Taxonomy" id="46433"/>
    <lineage>
        <taxon>Eukaryota</taxon>
        <taxon>Sar</taxon>
        <taxon>Rhizaria</taxon>
        <taxon>Retaria</taxon>
        <taxon>Foraminifera</taxon>
        <taxon>Monothalamids</taxon>
        <taxon>Reticulomyxidae</taxon>
        <taxon>Reticulomyxa</taxon>
    </lineage>
</organism>
<keyword evidence="1" id="KW-1133">Transmembrane helix</keyword>
<proteinExistence type="predicted"/>
<feature type="transmembrane region" description="Helical" evidence="1">
    <location>
        <begin position="116"/>
        <end position="137"/>
    </location>
</feature>